<proteinExistence type="evidence at transcript level"/>
<reference evidence="1" key="2">
    <citation type="journal article" date="2015" name="J. Proteomics">
        <title>Sexual differences in the sialomes of the zebra tick, Rhipicephalus pulchellus.</title>
        <authorList>
            <person name="Tan A.W."/>
            <person name="Francischetti I.M."/>
            <person name="Slovak M."/>
            <person name="Kini R.M."/>
            <person name="Ribeiro J.M."/>
        </authorList>
    </citation>
    <scope>NUCLEOTIDE SEQUENCE</scope>
    <source>
        <tissue evidence="1">Salivary gland</tissue>
    </source>
</reference>
<reference evidence="1" key="1">
    <citation type="submission" date="2012-11" db="EMBL/GenBank/DDBJ databases">
        <authorList>
            <person name="Lucero-Rivera Y.E."/>
            <person name="Tovar-Ramirez D."/>
        </authorList>
    </citation>
    <scope>NUCLEOTIDE SEQUENCE</scope>
    <source>
        <tissue evidence="1">Salivary gland</tissue>
    </source>
</reference>
<protein>
    <submittedName>
        <fullName evidence="1">Uncharacterized protein</fullName>
    </submittedName>
</protein>
<organism evidence="1">
    <name type="scientific">Rhipicephalus pulchellus</name>
    <name type="common">Yellow backed tick</name>
    <name type="synonym">Dermacentor pulchellus</name>
    <dbReference type="NCBI Taxonomy" id="72859"/>
    <lineage>
        <taxon>Eukaryota</taxon>
        <taxon>Metazoa</taxon>
        <taxon>Ecdysozoa</taxon>
        <taxon>Arthropoda</taxon>
        <taxon>Chelicerata</taxon>
        <taxon>Arachnida</taxon>
        <taxon>Acari</taxon>
        <taxon>Parasitiformes</taxon>
        <taxon>Ixodida</taxon>
        <taxon>Ixodoidea</taxon>
        <taxon>Ixodidae</taxon>
        <taxon>Rhipicephalinae</taxon>
        <taxon>Rhipicephalus</taxon>
        <taxon>Rhipicephalus</taxon>
    </lineage>
</organism>
<feature type="non-terminal residue" evidence="1">
    <location>
        <position position="1"/>
    </location>
</feature>
<dbReference type="AlphaFoldDB" id="L7MII5"/>
<evidence type="ECO:0000313" key="1">
    <source>
        <dbReference type="EMBL" id="JAA63063.1"/>
    </source>
</evidence>
<accession>L7MII5</accession>
<sequence>PARTRDRFGRNRKLCFGRACFLRQRSSLSKSLLTRRRGTELCLSSTSVTYICSAAIAVAVSTTWNNNSMASGVIVSYPSPAPHESRPTVFKKDRRIRHSKSDPVLMALSHNSFARCAERENVWDSIDDLALEQLQSDVSDAITLEGLKSHYNCCFTCGVSWSEEQTCLDCSECGGYALHRPCPHCNGTCDGLWSRDLDATHKMRRAQWLGECKKAPRDNTPKNQQDS</sequence>
<name>L7MII5_RHIPC</name>
<dbReference type="EMBL" id="GACK01001971">
    <property type="protein sequence ID" value="JAA63063.1"/>
    <property type="molecule type" value="mRNA"/>
</dbReference>